<dbReference type="OrthoDB" id="5109343at2"/>
<protein>
    <submittedName>
        <fullName evidence="2">Acetyltransferase</fullName>
    </submittedName>
</protein>
<dbReference type="Gene3D" id="3.40.630.30">
    <property type="match status" value="1"/>
</dbReference>
<proteinExistence type="predicted"/>
<dbReference type="Pfam" id="PF00583">
    <property type="entry name" value="Acetyltransf_1"/>
    <property type="match status" value="1"/>
</dbReference>
<keyword evidence="3" id="KW-1185">Reference proteome</keyword>
<organism evidence="2 3">
    <name type="scientific">Aquitalea magnusonii</name>
    <dbReference type="NCBI Taxonomy" id="332411"/>
    <lineage>
        <taxon>Bacteria</taxon>
        <taxon>Pseudomonadati</taxon>
        <taxon>Pseudomonadota</taxon>
        <taxon>Betaproteobacteria</taxon>
        <taxon>Neisseriales</taxon>
        <taxon>Chromobacteriaceae</taxon>
        <taxon>Aquitalea</taxon>
    </lineage>
</organism>
<keyword evidence="2" id="KW-0808">Transferase</keyword>
<dbReference type="Proteomes" id="UP000198290">
    <property type="component" value="Chromosome"/>
</dbReference>
<dbReference type="InterPro" id="IPR000182">
    <property type="entry name" value="GNAT_dom"/>
</dbReference>
<sequence length="166" mass="17767">MLPRLRNAEASDAAAIAALMLPESSSQGGSLHGDFPQEKICHWLTQALADGMPVVLAEDAAGLLGVLFTSSSRHQDSPVAVQMARLHHAAGPFYFYGPVCLAARARGQGLLSAMWQQLQQQLPGQQAVLFIHADNQASLKAHTRLGMVVETPFDLDGQPCVLLSSR</sequence>
<dbReference type="GO" id="GO:0016747">
    <property type="term" value="F:acyltransferase activity, transferring groups other than amino-acyl groups"/>
    <property type="evidence" value="ECO:0007669"/>
    <property type="project" value="InterPro"/>
</dbReference>
<evidence type="ECO:0000313" key="2">
    <source>
        <dbReference type="EMBL" id="BBF87053.1"/>
    </source>
</evidence>
<feature type="domain" description="N-acetyltransferase" evidence="1">
    <location>
        <begin position="76"/>
        <end position="147"/>
    </location>
</feature>
<accession>A0A3G9GJK5</accession>
<dbReference type="RefSeq" id="WP_089085174.1">
    <property type="nucleotide sequence ID" value="NZ_AP018823.1"/>
</dbReference>
<dbReference type="EMBL" id="AP018823">
    <property type="protein sequence ID" value="BBF87053.1"/>
    <property type="molecule type" value="Genomic_DNA"/>
</dbReference>
<dbReference type="AlphaFoldDB" id="A0A3G9GJK5"/>
<reference evidence="3" key="3">
    <citation type="journal article" date="2017" name="Plant Physiol. Biochem.">
        <title>Differential oxidative and antioxidative response of duckweed Lemna minor toward plant growth promoting/inhibiting bacteria.</title>
        <authorList>
            <person name="Ishizawa H."/>
            <person name="Kuroda M."/>
            <person name="Morikawa M."/>
            <person name="Ike M."/>
        </authorList>
    </citation>
    <scope>NUCLEOTIDE SEQUENCE [LARGE SCALE GENOMIC DNA]</scope>
    <source>
        <strain evidence="3">H3</strain>
    </source>
</reference>
<dbReference type="SUPFAM" id="SSF55729">
    <property type="entry name" value="Acyl-CoA N-acyltransferases (Nat)"/>
    <property type="match status" value="1"/>
</dbReference>
<dbReference type="KEGG" id="amah:DLM_3465"/>
<dbReference type="InterPro" id="IPR016181">
    <property type="entry name" value="Acyl_CoA_acyltransferase"/>
</dbReference>
<gene>
    <name evidence="2" type="ORF">DLM_3465</name>
</gene>
<reference evidence="2 3" key="2">
    <citation type="journal article" date="2017" name="Genome Announc.">
        <title>Draft genome sequence of Aquitalea magnusonii strain H3, a plant growth-promoting bacterium of duckweed Lemna minor.</title>
        <authorList>
            <person name="Ishizawa H."/>
            <person name="Kuroda M."/>
            <person name="Ike M."/>
        </authorList>
    </citation>
    <scope>NUCLEOTIDE SEQUENCE [LARGE SCALE GENOMIC DNA]</scope>
    <source>
        <strain evidence="2 3">H3</strain>
    </source>
</reference>
<evidence type="ECO:0000313" key="3">
    <source>
        <dbReference type="Proteomes" id="UP000198290"/>
    </source>
</evidence>
<evidence type="ECO:0000259" key="1">
    <source>
        <dbReference type="Pfam" id="PF00583"/>
    </source>
</evidence>
<reference evidence="3" key="1">
    <citation type="journal article" date="2017" name="Biotechnol. Biofuels">
        <title>Evaluation of environmental bacterial communities as a factor affecting the growth of duckweed Lemna minor.</title>
        <authorList>
            <person name="Ishizawa H."/>
            <person name="Kuroda M."/>
            <person name="Morikawa M."/>
            <person name="Ike M."/>
        </authorList>
    </citation>
    <scope>NUCLEOTIDE SEQUENCE [LARGE SCALE GENOMIC DNA]</scope>
    <source>
        <strain evidence="3">H3</strain>
    </source>
</reference>
<name>A0A3G9GJK5_9NEIS</name>
<dbReference type="STRING" id="332411.VI06_21740"/>